<reference evidence="2" key="1">
    <citation type="submission" date="2025-08" db="UniProtKB">
        <authorList>
            <consortium name="RefSeq"/>
        </authorList>
    </citation>
    <scope>IDENTIFICATION</scope>
    <source>
        <strain evidence="2">MV-25-SWS-2005</strain>
        <tissue evidence="2">Whole body</tissue>
    </source>
</reference>
<dbReference type="InParanoid" id="A0A6I8UFQ5"/>
<sequence length="312" mass="34501">MESNQNPSLHQAIQQKLGLQNDSESTKLNTSAFKLIIPQLKIPQLNKGNPTPIDLAEQEKERQAVDARNKLLLNEMKRRRQISEGEKTAGQPFSGFVIPQLCVAPGEPSADAAKLNIPLLNKLLSQNKSSGPLPKLERAVDRLHISGGDGGDTIPPVHPVPTAAPLIDLTTAVIKGNQNAPPKEYASKARLKRAQNTHTFDIPFIAYDPVKRFAPSICLLTDDKCSMSVDGSDLLAPEHHSVIGSLLDSVVGYPEPRKPQVKYAISLLEKQHLKMYRREDYGSNVKRFRFDTPSPDEVVKQALQKTWRSSKT</sequence>
<proteinExistence type="predicted"/>
<keyword evidence="1" id="KW-1185">Reference proteome</keyword>
<evidence type="ECO:0000313" key="1">
    <source>
        <dbReference type="Proteomes" id="UP000001819"/>
    </source>
</evidence>
<organism evidence="1 2">
    <name type="scientific">Drosophila pseudoobscura pseudoobscura</name>
    <name type="common">Fruit fly</name>
    <dbReference type="NCBI Taxonomy" id="46245"/>
    <lineage>
        <taxon>Eukaryota</taxon>
        <taxon>Metazoa</taxon>
        <taxon>Ecdysozoa</taxon>
        <taxon>Arthropoda</taxon>
        <taxon>Hexapoda</taxon>
        <taxon>Insecta</taxon>
        <taxon>Pterygota</taxon>
        <taxon>Neoptera</taxon>
        <taxon>Endopterygota</taxon>
        <taxon>Diptera</taxon>
        <taxon>Brachycera</taxon>
        <taxon>Muscomorpha</taxon>
        <taxon>Ephydroidea</taxon>
        <taxon>Drosophilidae</taxon>
        <taxon>Drosophila</taxon>
        <taxon>Sophophora</taxon>
    </lineage>
</organism>
<dbReference type="AlphaFoldDB" id="A0A6I8UFQ5"/>
<dbReference type="ExpressionAtlas" id="A0A6I8UFQ5">
    <property type="expression patterns" value="baseline"/>
</dbReference>
<accession>A0A6I8UFQ5</accession>
<dbReference type="Proteomes" id="UP000001819">
    <property type="component" value="Chromosome X"/>
</dbReference>
<dbReference type="FunCoup" id="A0A6I8UFQ5">
    <property type="interactions" value="9"/>
</dbReference>
<name>A0A6I8UFQ5_DROPS</name>
<dbReference type="KEGG" id="dpo:4815053"/>
<dbReference type="RefSeq" id="XP_001354769.2">
    <property type="nucleotide sequence ID" value="XM_001354733.4"/>
</dbReference>
<protein>
    <submittedName>
        <fullName evidence="2">Uncharacterized protein</fullName>
    </submittedName>
</protein>
<evidence type="ECO:0000313" key="2">
    <source>
        <dbReference type="RefSeq" id="XP_001354769.2"/>
    </source>
</evidence>
<gene>
    <name evidence="2" type="primary">LOC4815053</name>
</gene>